<dbReference type="InterPro" id="IPR004929">
    <property type="entry name" value="I-spanin"/>
</dbReference>
<sequence>MTWISYWKPVALVVALLCAFAAGWFSNGWRLGQKIEQQQAAFQADLSTINLATAKAQQEANEQRQALAKAVQQDSATRYQEYTDAQHQNAQLRADLLTAQRRLSVKVSGCSPAAEVSAAAAAGSVDHAAGRADLDPGSADRIVAIANRGDDAIRQLMACQGYVKRILGE</sequence>
<keyword evidence="1" id="KW-0175">Coiled coil</keyword>
<proteinExistence type="predicted"/>
<reference evidence="2 3" key="1">
    <citation type="submission" date="2016-05" db="EMBL/GenBank/DDBJ databases">
        <title>Genome Sequence of Pseudomonas citronellolis Strain SJTE-3, an Estrogens and Persistent Organic Pollutants degradation strain.</title>
        <authorList>
            <person name="Liang R."/>
        </authorList>
    </citation>
    <scope>NUCLEOTIDE SEQUENCE [LARGE SCALE GENOMIC DNA]</scope>
    <source>
        <strain evidence="2 3">SJTE-3</strain>
    </source>
</reference>
<dbReference type="EMBL" id="CP015878">
    <property type="protein sequence ID" value="ANI14491.1"/>
    <property type="molecule type" value="Genomic_DNA"/>
</dbReference>
<dbReference type="GO" id="GO:0044659">
    <property type="term" value="P:viral release from host cell by cytolysis"/>
    <property type="evidence" value="ECO:0007669"/>
    <property type="project" value="InterPro"/>
</dbReference>
<evidence type="ECO:0008006" key="4">
    <source>
        <dbReference type="Google" id="ProtNLM"/>
    </source>
</evidence>
<protein>
    <recommendedName>
        <fullName evidence="4">Lysis protein</fullName>
    </recommendedName>
</protein>
<gene>
    <name evidence="2" type="ORF">A9C11_11065</name>
</gene>
<dbReference type="Proteomes" id="UP000077748">
    <property type="component" value="Chromosome"/>
</dbReference>
<feature type="coiled-coil region" evidence="1">
    <location>
        <begin position="53"/>
        <end position="102"/>
    </location>
</feature>
<evidence type="ECO:0000313" key="3">
    <source>
        <dbReference type="Proteomes" id="UP000077748"/>
    </source>
</evidence>
<dbReference type="RefSeq" id="WP_064582684.1">
    <property type="nucleotide sequence ID" value="NZ_CP015878.1"/>
</dbReference>
<dbReference type="AlphaFoldDB" id="A0A1A9KAM2"/>
<evidence type="ECO:0000313" key="2">
    <source>
        <dbReference type="EMBL" id="ANI14491.1"/>
    </source>
</evidence>
<dbReference type="Pfam" id="PF03245">
    <property type="entry name" value="Phage_lysis"/>
    <property type="match status" value="1"/>
</dbReference>
<name>A0A1A9KAM2_9PSED</name>
<accession>A0A1A9KAM2</accession>
<evidence type="ECO:0000256" key="1">
    <source>
        <dbReference type="SAM" id="Coils"/>
    </source>
</evidence>
<organism evidence="2 3">
    <name type="scientific">Pseudomonas citronellolis</name>
    <dbReference type="NCBI Taxonomy" id="53408"/>
    <lineage>
        <taxon>Bacteria</taxon>
        <taxon>Pseudomonadati</taxon>
        <taxon>Pseudomonadota</taxon>
        <taxon>Gammaproteobacteria</taxon>
        <taxon>Pseudomonadales</taxon>
        <taxon>Pseudomonadaceae</taxon>
        <taxon>Pseudomonas</taxon>
    </lineage>
</organism>